<evidence type="ECO:0000313" key="1">
    <source>
        <dbReference type="EMBL" id="GBF34090.1"/>
    </source>
</evidence>
<evidence type="ECO:0000313" key="2">
    <source>
        <dbReference type="Proteomes" id="UP000239549"/>
    </source>
</evidence>
<reference evidence="2" key="1">
    <citation type="submission" date="2018-02" db="EMBL/GenBank/DDBJ databases">
        <title>Genome sequence of Desulfocucumis palustris strain NAW-5.</title>
        <authorList>
            <person name="Watanabe M."/>
            <person name="Kojima H."/>
            <person name="Fukui M."/>
        </authorList>
    </citation>
    <scope>NUCLEOTIDE SEQUENCE [LARGE SCALE GENOMIC DNA]</scope>
    <source>
        <strain evidence="2">NAW-5</strain>
    </source>
</reference>
<organism evidence="1 2">
    <name type="scientific">Desulfocucumis palustris</name>
    <dbReference type="NCBI Taxonomy" id="1898651"/>
    <lineage>
        <taxon>Bacteria</taxon>
        <taxon>Bacillati</taxon>
        <taxon>Bacillota</taxon>
        <taxon>Clostridia</taxon>
        <taxon>Eubacteriales</taxon>
        <taxon>Desulfocucumaceae</taxon>
        <taxon>Desulfocucumis</taxon>
    </lineage>
</organism>
<dbReference type="EMBL" id="BFAV01000126">
    <property type="protein sequence ID" value="GBF34090.1"/>
    <property type="molecule type" value="Genomic_DNA"/>
</dbReference>
<dbReference type="Proteomes" id="UP000239549">
    <property type="component" value="Unassembled WGS sequence"/>
</dbReference>
<protein>
    <submittedName>
        <fullName evidence="1">Uncharacterized protein</fullName>
    </submittedName>
</protein>
<proteinExistence type="predicted"/>
<accession>A0A2L2XD68</accession>
<gene>
    <name evidence="1" type="ORF">DCCM_3202</name>
</gene>
<comment type="caution">
    <text evidence="1">The sequence shown here is derived from an EMBL/GenBank/DDBJ whole genome shotgun (WGS) entry which is preliminary data.</text>
</comment>
<sequence length="43" mass="4879">MSLNGGGIMTLLKHLFYLYNPPDTGTLKCKYFAKILTFKNNPN</sequence>
<keyword evidence="2" id="KW-1185">Reference proteome</keyword>
<dbReference type="AlphaFoldDB" id="A0A2L2XD68"/>
<name>A0A2L2XD68_9FIRM</name>